<dbReference type="InterPro" id="IPR013083">
    <property type="entry name" value="Znf_RING/FYVE/PHD"/>
</dbReference>
<feature type="region of interest" description="Disordered" evidence="3">
    <location>
        <begin position="16"/>
        <end position="44"/>
    </location>
</feature>
<keyword evidence="2" id="KW-0862">Zinc</keyword>
<dbReference type="SUPFAM" id="SSF57850">
    <property type="entry name" value="RING/U-box"/>
    <property type="match status" value="1"/>
</dbReference>
<keyword evidence="5" id="KW-0378">Hydrolase</keyword>
<feature type="compositionally biased region" description="Polar residues" evidence="3">
    <location>
        <begin position="126"/>
        <end position="137"/>
    </location>
</feature>
<accession>A0ABQ9WFN9</accession>
<keyword evidence="1" id="KW-0833">Ubl conjugation pathway</keyword>
<feature type="compositionally biased region" description="Acidic residues" evidence="3">
    <location>
        <begin position="152"/>
        <end position="162"/>
    </location>
</feature>
<dbReference type="PROSITE" id="PS50271">
    <property type="entry name" value="ZF_UBP"/>
    <property type="match status" value="1"/>
</dbReference>
<dbReference type="GO" id="GO:0016787">
    <property type="term" value="F:hydrolase activity"/>
    <property type="evidence" value="ECO:0007669"/>
    <property type="project" value="UniProtKB-KW"/>
</dbReference>
<dbReference type="InterPro" id="IPR001607">
    <property type="entry name" value="Znf_UBP"/>
</dbReference>
<proteinExistence type="predicted"/>
<protein>
    <submittedName>
        <fullName evidence="5">Ubiquitin carboxyl-terminal hydrolase 20</fullName>
    </submittedName>
</protein>
<gene>
    <name evidence="5" type="primary">USP20_1</name>
    <name evidence="5" type="ORF">P7K49_001832</name>
</gene>
<feature type="domain" description="UBP-type" evidence="4">
    <location>
        <begin position="27"/>
        <end position="135"/>
    </location>
</feature>
<evidence type="ECO:0000313" key="5">
    <source>
        <dbReference type="EMBL" id="KAK2120446.1"/>
    </source>
</evidence>
<evidence type="ECO:0000256" key="1">
    <source>
        <dbReference type="ARBA" id="ARBA00022786"/>
    </source>
</evidence>
<evidence type="ECO:0000256" key="2">
    <source>
        <dbReference type="PROSITE-ProRule" id="PRU00502"/>
    </source>
</evidence>
<keyword evidence="2" id="KW-0863">Zinc-finger</keyword>
<keyword evidence="2" id="KW-0479">Metal-binding</keyword>
<organism evidence="5 6">
    <name type="scientific">Saguinus oedipus</name>
    <name type="common">Cotton-top tamarin</name>
    <name type="synonym">Oedipomidas oedipus</name>
    <dbReference type="NCBI Taxonomy" id="9490"/>
    <lineage>
        <taxon>Eukaryota</taxon>
        <taxon>Metazoa</taxon>
        <taxon>Chordata</taxon>
        <taxon>Craniata</taxon>
        <taxon>Vertebrata</taxon>
        <taxon>Euteleostomi</taxon>
        <taxon>Mammalia</taxon>
        <taxon>Eutheria</taxon>
        <taxon>Euarchontoglires</taxon>
        <taxon>Primates</taxon>
        <taxon>Haplorrhini</taxon>
        <taxon>Platyrrhini</taxon>
        <taxon>Cebidae</taxon>
        <taxon>Callitrichinae</taxon>
        <taxon>Saguinus</taxon>
    </lineage>
</organism>
<comment type="caution">
    <text evidence="5">The sequence shown here is derived from an EMBL/GenBank/DDBJ whole genome shotgun (WGS) entry which is preliminary data.</text>
</comment>
<evidence type="ECO:0000256" key="3">
    <source>
        <dbReference type="SAM" id="MobiDB-lite"/>
    </source>
</evidence>
<feature type="compositionally biased region" description="Polar residues" evidence="3">
    <location>
        <begin position="25"/>
        <end position="44"/>
    </location>
</feature>
<dbReference type="Pfam" id="PF02148">
    <property type="entry name" value="zf-UBP"/>
    <property type="match status" value="1"/>
</dbReference>
<evidence type="ECO:0000259" key="4">
    <source>
        <dbReference type="PROSITE" id="PS50271"/>
    </source>
</evidence>
<evidence type="ECO:0000313" key="6">
    <source>
        <dbReference type="Proteomes" id="UP001266305"/>
    </source>
</evidence>
<sequence length="175" mass="18644">MGSSYLLFLSPLNPHREPVSRVGSPDQTCGPVSSIPTKNVGPNNCPPSTNGFPGGKGSGFRAASPHLGPRLGFLLESCSPGHTAHFMQKATKKHNLTVNLTTFRLWCYACEKEVFLEQRLAAPLPGSSSTFSEQDSPPLSHPLKAVPIAVADEGESESEDDDLKPRGNGPHNRGS</sequence>
<dbReference type="Gene3D" id="3.30.40.10">
    <property type="entry name" value="Zinc/RING finger domain, C3HC4 (zinc finger)"/>
    <property type="match status" value="1"/>
</dbReference>
<dbReference type="EMBL" id="JASSZA010000001">
    <property type="protein sequence ID" value="KAK2120446.1"/>
    <property type="molecule type" value="Genomic_DNA"/>
</dbReference>
<keyword evidence="6" id="KW-1185">Reference proteome</keyword>
<feature type="region of interest" description="Disordered" evidence="3">
    <location>
        <begin position="125"/>
        <end position="175"/>
    </location>
</feature>
<reference evidence="5 6" key="1">
    <citation type="submission" date="2023-05" db="EMBL/GenBank/DDBJ databases">
        <title>B98-5 Cell Line De Novo Hybrid Assembly: An Optical Mapping Approach.</title>
        <authorList>
            <person name="Kananen K."/>
            <person name="Auerbach J.A."/>
            <person name="Kautto E."/>
            <person name="Blachly J.S."/>
        </authorList>
    </citation>
    <scope>NUCLEOTIDE SEQUENCE [LARGE SCALE GENOMIC DNA]</scope>
    <source>
        <strain evidence="5">B95-8</strain>
        <tissue evidence="5">Cell line</tissue>
    </source>
</reference>
<name>A0ABQ9WFN9_SAGOE</name>
<dbReference type="Proteomes" id="UP001266305">
    <property type="component" value="Unassembled WGS sequence"/>
</dbReference>